<evidence type="ECO:0000256" key="1">
    <source>
        <dbReference type="SAM" id="MobiDB-lite"/>
    </source>
</evidence>
<feature type="non-terminal residue" evidence="2">
    <location>
        <position position="61"/>
    </location>
</feature>
<reference evidence="2" key="1">
    <citation type="submission" date="2013-12" db="EMBL/GenBank/DDBJ databases">
        <title>A Varibaculum cambriense genome reconstructed from a premature infant gut community with otherwise low bacterial novelty that shifts toward anaerobic metabolism during the third week of life.</title>
        <authorList>
            <person name="Brown C.T."/>
            <person name="Sharon I."/>
            <person name="Thomas B.C."/>
            <person name="Castelle C.J."/>
            <person name="Morowitz M.J."/>
            <person name="Banfield J.F."/>
        </authorList>
    </citation>
    <scope>NUCLEOTIDE SEQUENCE</scope>
</reference>
<proteinExistence type="predicted"/>
<evidence type="ECO:0000313" key="2">
    <source>
        <dbReference type="EMBL" id="ETJ44666.1"/>
    </source>
</evidence>
<name>W1YQR1_9ZZZZ</name>
<sequence length="61" mass="6414">MRPGADMVDIASPGWHLTARVRAGGIAGAHRISQGRGRPVTPTPDIENGSTDRVRDKTPPG</sequence>
<dbReference type="AlphaFoldDB" id="W1YQR1"/>
<dbReference type="EMBL" id="AZMM01001335">
    <property type="protein sequence ID" value="ETJ44666.1"/>
    <property type="molecule type" value="Genomic_DNA"/>
</dbReference>
<comment type="caution">
    <text evidence="2">The sequence shown here is derived from an EMBL/GenBank/DDBJ whole genome shotgun (WGS) entry which is preliminary data.</text>
</comment>
<accession>W1YQR1</accession>
<protein>
    <submittedName>
        <fullName evidence="2">Uncharacterized protein</fullName>
    </submittedName>
</protein>
<organism evidence="2">
    <name type="scientific">human gut metagenome</name>
    <dbReference type="NCBI Taxonomy" id="408170"/>
    <lineage>
        <taxon>unclassified sequences</taxon>
        <taxon>metagenomes</taxon>
        <taxon>organismal metagenomes</taxon>
    </lineage>
</organism>
<feature type="region of interest" description="Disordered" evidence="1">
    <location>
        <begin position="28"/>
        <end position="61"/>
    </location>
</feature>
<gene>
    <name evidence="2" type="ORF">Q604_UNBC01335G0001</name>
</gene>
<feature type="compositionally biased region" description="Basic and acidic residues" evidence="1">
    <location>
        <begin position="50"/>
        <end position="61"/>
    </location>
</feature>